<evidence type="ECO:0000313" key="6">
    <source>
        <dbReference type="WBParaSite" id="HNAJ_0000220501-mRNA-1"/>
    </source>
</evidence>
<keyword evidence="1" id="KW-0539">Nucleus</keyword>
<evidence type="ECO:0000313" key="4">
    <source>
        <dbReference type="EMBL" id="VDN98063.1"/>
    </source>
</evidence>
<dbReference type="STRING" id="102285.A0A0R3T567"/>
<dbReference type="InterPro" id="IPR032453">
    <property type="entry name" value="PKNOX/Meis_N"/>
</dbReference>
<reference evidence="4 5" key="2">
    <citation type="submission" date="2018-11" db="EMBL/GenBank/DDBJ databases">
        <authorList>
            <consortium name="Pathogen Informatics"/>
        </authorList>
    </citation>
    <scope>NUCLEOTIDE SEQUENCE [LARGE SCALE GENOMIC DNA]</scope>
</reference>
<evidence type="ECO:0000313" key="5">
    <source>
        <dbReference type="Proteomes" id="UP000278807"/>
    </source>
</evidence>
<dbReference type="Pfam" id="PF16493">
    <property type="entry name" value="Meis_PKNOX_N"/>
    <property type="match status" value="1"/>
</dbReference>
<evidence type="ECO:0000259" key="3">
    <source>
        <dbReference type="Pfam" id="PF16493"/>
    </source>
</evidence>
<accession>A0A0R3T567</accession>
<feature type="compositionally biased region" description="Basic and acidic residues" evidence="2">
    <location>
        <begin position="163"/>
        <end position="173"/>
    </location>
</feature>
<reference evidence="6" key="1">
    <citation type="submission" date="2017-02" db="UniProtKB">
        <authorList>
            <consortium name="WormBaseParasite"/>
        </authorList>
    </citation>
    <scope>IDENTIFICATION</scope>
</reference>
<sequence>MDAERQIIAMNCVPSCHRQQNSPLTYPCSNTSNNSISNRSCYSPNANEVTDAQDIHMNSAISMQDLSGISAMNNLLVQNNNQSLNAQKRMIKEHPLYPLLAVLFRQCEAGTVRPCSPPALDLFNEELRVFIDRTTSSLVNNHPIKRSQSPQQSPLNHLQTSSSDDKSKSHNDDINREVPLNVFMADPELNELIFLAVKVLRIHLQELHKVNELSKDFCSRYITSLKTKFQSDLLQFQDSEPSSPTGSEGASPFGTGCYPSRFPLGHGEYSRYNLGDNGVGNGEGDTYGQGTTFGDASCSENSDASGYPPGYMNDLKMNDSGGFISPGAPGSSYFSNRLANSLNGMDGGPNSSRTKRGVLPKRATQVMKQWLFQHLVVSYPKCPH</sequence>
<evidence type="ECO:0000256" key="2">
    <source>
        <dbReference type="SAM" id="MobiDB-lite"/>
    </source>
</evidence>
<proteinExistence type="predicted"/>
<dbReference type="WBParaSite" id="HNAJ_0000220501-mRNA-1">
    <property type="protein sequence ID" value="HNAJ_0000220501-mRNA-1"/>
    <property type="gene ID" value="HNAJ_0000220501"/>
</dbReference>
<feature type="compositionally biased region" description="Polar residues" evidence="2">
    <location>
        <begin position="140"/>
        <end position="160"/>
    </location>
</feature>
<dbReference type="Gene3D" id="1.10.10.60">
    <property type="entry name" value="Homeodomain-like"/>
    <property type="match status" value="1"/>
</dbReference>
<dbReference type="Proteomes" id="UP000278807">
    <property type="component" value="Unassembled WGS sequence"/>
</dbReference>
<name>A0A0R3T567_RODNA</name>
<gene>
    <name evidence="4" type="ORF">HNAJ_LOCUS2204</name>
</gene>
<feature type="domain" description="MEIS N-terminal" evidence="3">
    <location>
        <begin position="154"/>
        <end position="232"/>
    </location>
</feature>
<dbReference type="EMBL" id="UZAE01001027">
    <property type="protein sequence ID" value="VDN98063.1"/>
    <property type="molecule type" value="Genomic_DNA"/>
</dbReference>
<evidence type="ECO:0000256" key="1">
    <source>
        <dbReference type="ARBA" id="ARBA00023242"/>
    </source>
</evidence>
<dbReference type="OrthoDB" id="10056939at2759"/>
<feature type="region of interest" description="Disordered" evidence="2">
    <location>
        <begin position="140"/>
        <end position="173"/>
    </location>
</feature>
<dbReference type="AlphaFoldDB" id="A0A0R3T567"/>
<protein>
    <submittedName>
        <fullName evidence="6">MEIS N-terminal domain-containing protein</fullName>
    </submittedName>
</protein>
<organism evidence="6">
    <name type="scientific">Rodentolepis nana</name>
    <name type="common">Dwarf tapeworm</name>
    <name type="synonym">Hymenolepis nana</name>
    <dbReference type="NCBI Taxonomy" id="102285"/>
    <lineage>
        <taxon>Eukaryota</taxon>
        <taxon>Metazoa</taxon>
        <taxon>Spiralia</taxon>
        <taxon>Lophotrochozoa</taxon>
        <taxon>Platyhelminthes</taxon>
        <taxon>Cestoda</taxon>
        <taxon>Eucestoda</taxon>
        <taxon>Cyclophyllidea</taxon>
        <taxon>Hymenolepididae</taxon>
        <taxon>Rodentolepis</taxon>
    </lineage>
</organism>
<keyword evidence="5" id="KW-1185">Reference proteome</keyword>